<dbReference type="InterPro" id="IPR043502">
    <property type="entry name" value="DNA/RNA_pol_sf"/>
</dbReference>
<protein>
    <recommendedName>
        <fullName evidence="2">Reverse transcriptase domain-containing protein</fullName>
    </recommendedName>
</protein>
<gene>
    <name evidence="3" type="ORF">CAEBREN_17288</name>
</gene>
<feature type="domain" description="Reverse transcriptase" evidence="2">
    <location>
        <begin position="114"/>
        <end position="358"/>
    </location>
</feature>
<dbReference type="Gene3D" id="3.30.70.270">
    <property type="match status" value="2"/>
</dbReference>
<evidence type="ECO:0000256" key="1">
    <source>
        <dbReference type="SAM" id="Phobius"/>
    </source>
</evidence>
<dbReference type="InterPro" id="IPR043128">
    <property type="entry name" value="Rev_trsase/Diguanyl_cyclase"/>
</dbReference>
<dbReference type="InParanoid" id="G0P424"/>
<reference evidence="4" key="1">
    <citation type="submission" date="2011-07" db="EMBL/GenBank/DDBJ databases">
        <authorList>
            <consortium name="Caenorhabditis brenneri Sequencing and Analysis Consortium"/>
            <person name="Wilson R.K."/>
        </authorList>
    </citation>
    <scope>NUCLEOTIDE SEQUENCE [LARGE SCALE GENOMIC DNA]</scope>
    <source>
        <strain evidence="4">PB2801</strain>
    </source>
</reference>
<keyword evidence="1" id="KW-0812">Transmembrane</keyword>
<keyword evidence="4" id="KW-1185">Reference proteome</keyword>
<dbReference type="EMBL" id="GL380056">
    <property type="protein sequence ID" value="EGT44568.1"/>
    <property type="molecule type" value="Genomic_DNA"/>
</dbReference>
<evidence type="ECO:0000313" key="4">
    <source>
        <dbReference type="Proteomes" id="UP000008068"/>
    </source>
</evidence>
<sequence length="956" mass="109259">MNKTGDDAKKKIKDSNQIGVIKKGSTVLTNDTDKAELFSSTFHNSFVMDDGNSPSFSDRTSAIMELPYYEPHIIEVLLFKLHPKINSSPDGIPFYVLKKLATSIALPLSIIFHESLETGSIPDLWKTATIRPIFKKGSKAEPVNYRPISLTSSVSKVIEKLLRNDVIHHLTANKLLINEQFGFRSRRNTELQLLAYQGRIIESFQQSSHVTSVYIDFSKAFDTVSIPKLISKLSGYGIRGKLLSWFAAFLSHRNQKVRVNDSFSDVREVLSGVPQGSVLGPLLFLLFINDVADDFKSDFFLYADDLKILSTSPPTIQKDLDILADWCDTWQMKTAPSKCEVINFSKGRNNKPYNQISLKLKSSKLPITKHICDLGVLLTNDLSFNLHITTIVRRCHQRMNIQCREMAEKLKIWRAEGNSPNYKDISSRIKNQLKQEEKNNHEKRLMSGSSKDFFRFFNTRYKDNQEIGIIKNDNDIPIHDEFDKAELFSNCFSNVSTHDNNNFPNINSRTTAVTDEVCFEPYVVEHVLSKLVPKINTTPENIPAIFLKKTATSVALPLSIIFKESFRTSTAPIAWKTAIVKPLFKKGSRSDPNNYRPISLTSSVSKSYGICDELLKWLCAFLTNRTQKISINGIFSTEKHVLSGVPQGSVLGPLLFLLFINDIGDHFQSNFLLYADDLKLFSNDPASIQNDINTLSSWCRDWQMSVAPNKCEAITFTLKKRRSHMRNAEFFINNQRIPKVSKVRDLGVILSSDLSFSPHLDTAIRKANQRVNLLFNVLRHGCLEIFVKCFTIYVRPLLEYGSLIFSPVLKDQIKRIESVQKSFIYHVFRKFSIPYISYFESLSYCNLETLEKRRLLLDLSFLYKLIVSKEVLIYDHSFISLPSLCKLRRHPHFIRSNISNSSKPLSQFLCNRVLNCWNSLPSHFFPPFRLLFILSLVLTLIILTNISLLIVILFNP</sequence>
<dbReference type="AlphaFoldDB" id="G0P424"/>
<dbReference type="InterPro" id="IPR000477">
    <property type="entry name" value="RT_dom"/>
</dbReference>
<dbReference type="SUPFAM" id="SSF56672">
    <property type="entry name" value="DNA/RNA polymerases"/>
    <property type="match status" value="2"/>
</dbReference>
<organism evidence="4">
    <name type="scientific">Caenorhabditis brenneri</name>
    <name type="common">Nematode worm</name>
    <dbReference type="NCBI Taxonomy" id="135651"/>
    <lineage>
        <taxon>Eukaryota</taxon>
        <taxon>Metazoa</taxon>
        <taxon>Ecdysozoa</taxon>
        <taxon>Nematoda</taxon>
        <taxon>Chromadorea</taxon>
        <taxon>Rhabditida</taxon>
        <taxon>Rhabditina</taxon>
        <taxon>Rhabditomorpha</taxon>
        <taxon>Rhabditoidea</taxon>
        <taxon>Rhabditidae</taxon>
        <taxon>Peloderinae</taxon>
        <taxon>Caenorhabditis</taxon>
    </lineage>
</organism>
<name>G0P424_CAEBE</name>
<dbReference type="Pfam" id="PF00078">
    <property type="entry name" value="RVT_1"/>
    <property type="match status" value="2"/>
</dbReference>
<dbReference type="OMA" id="LAHIIMI"/>
<dbReference type="STRING" id="135651.G0P424"/>
<proteinExistence type="predicted"/>
<dbReference type="PRINTS" id="PR01345">
    <property type="entry name" value="CERVTRCPTASE"/>
</dbReference>
<dbReference type="Proteomes" id="UP000008068">
    <property type="component" value="Unassembled WGS sequence"/>
</dbReference>
<dbReference type="eggNOG" id="KOG1075">
    <property type="taxonomic scope" value="Eukaryota"/>
</dbReference>
<dbReference type="CDD" id="cd01650">
    <property type="entry name" value="RT_nLTR_like"/>
    <property type="match status" value="2"/>
</dbReference>
<feature type="transmembrane region" description="Helical" evidence="1">
    <location>
        <begin position="930"/>
        <end position="954"/>
    </location>
</feature>
<evidence type="ECO:0000259" key="2">
    <source>
        <dbReference type="PROSITE" id="PS50878"/>
    </source>
</evidence>
<keyword evidence="1" id="KW-0472">Membrane</keyword>
<accession>G0P424</accession>
<keyword evidence="1" id="KW-1133">Transmembrane helix</keyword>
<dbReference type="PANTHER" id="PTHR33332">
    <property type="entry name" value="REVERSE TRANSCRIPTASE DOMAIN-CONTAINING PROTEIN"/>
    <property type="match status" value="1"/>
</dbReference>
<dbReference type="HOGENOM" id="CLU_308634_0_0_1"/>
<dbReference type="PROSITE" id="PS50878">
    <property type="entry name" value="RT_POL"/>
    <property type="match status" value="1"/>
</dbReference>
<evidence type="ECO:0000313" key="3">
    <source>
        <dbReference type="EMBL" id="EGT44568.1"/>
    </source>
</evidence>
<dbReference type="OrthoDB" id="5865536at2759"/>